<dbReference type="GO" id="GO:0008237">
    <property type="term" value="F:metallopeptidase activity"/>
    <property type="evidence" value="ECO:0007669"/>
    <property type="project" value="UniProtKB-KW"/>
</dbReference>
<gene>
    <name evidence="7" type="ORF">D9Q98_010066</name>
</gene>
<dbReference type="PANTHER" id="PTHR39188">
    <property type="entry name" value="MEMBRANE-ASSOCIATED ZINC METALLOPROTEASE M50B"/>
    <property type="match status" value="1"/>
</dbReference>
<dbReference type="GO" id="GO:0006508">
    <property type="term" value="P:proteolysis"/>
    <property type="evidence" value="ECO:0007669"/>
    <property type="project" value="UniProtKB-KW"/>
</dbReference>
<protein>
    <submittedName>
        <fullName evidence="7">Uncharacterized protein</fullName>
    </submittedName>
</protein>
<keyword evidence="3" id="KW-0645">Protease</keyword>
<comment type="cofactor">
    <cofactor evidence="1">
        <name>Zn(2+)</name>
        <dbReference type="ChEBI" id="CHEBI:29105"/>
    </cofactor>
</comment>
<reference evidence="7" key="2">
    <citation type="submission" date="2020-11" db="EMBL/GenBank/DDBJ databases">
        <authorList>
            <person name="Cecchin M."/>
            <person name="Marcolungo L."/>
            <person name="Rossato M."/>
            <person name="Girolomoni L."/>
            <person name="Cosentino E."/>
            <person name="Cuine S."/>
            <person name="Li-Beisson Y."/>
            <person name="Delledonne M."/>
            <person name="Ballottari M."/>
        </authorList>
    </citation>
    <scope>NUCLEOTIDE SEQUENCE</scope>
    <source>
        <strain evidence="7">211/11P</strain>
        <tissue evidence="7">Whole cell</tissue>
    </source>
</reference>
<keyword evidence="4" id="KW-0378">Hydrolase</keyword>
<proteinExistence type="inferred from homology"/>
<keyword evidence="5" id="KW-0862">Zinc</keyword>
<accession>A0A9D4TMZ1</accession>
<evidence type="ECO:0000313" key="8">
    <source>
        <dbReference type="Proteomes" id="UP001055712"/>
    </source>
</evidence>
<dbReference type="Proteomes" id="UP001055712">
    <property type="component" value="Unassembled WGS sequence"/>
</dbReference>
<evidence type="ECO:0000256" key="5">
    <source>
        <dbReference type="ARBA" id="ARBA00022833"/>
    </source>
</evidence>
<evidence type="ECO:0000256" key="3">
    <source>
        <dbReference type="ARBA" id="ARBA00022670"/>
    </source>
</evidence>
<keyword evidence="6" id="KW-0482">Metalloprotease</keyword>
<name>A0A9D4TMZ1_CHLVU</name>
<dbReference type="PANTHER" id="PTHR39188:SF3">
    <property type="entry name" value="STAGE IV SPORULATION PROTEIN FB"/>
    <property type="match status" value="1"/>
</dbReference>
<reference evidence="7" key="1">
    <citation type="journal article" date="2019" name="Plant J.">
        <title>Chlorella vulgaris genome assembly and annotation reveals the molecular basis for metabolic acclimation to high light conditions.</title>
        <authorList>
            <person name="Cecchin M."/>
            <person name="Marcolungo L."/>
            <person name="Rossato M."/>
            <person name="Girolomoni L."/>
            <person name="Cosentino E."/>
            <person name="Cuine S."/>
            <person name="Li-Beisson Y."/>
            <person name="Delledonne M."/>
            <person name="Ballottari M."/>
        </authorList>
    </citation>
    <scope>NUCLEOTIDE SEQUENCE</scope>
    <source>
        <strain evidence="7">211/11P</strain>
    </source>
</reference>
<dbReference type="OrthoDB" id="497749at2759"/>
<evidence type="ECO:0000256" key="1">
    <source>
        <dbReference type="ARBA" id="ARBA00001947"/>
    </source>
</evidence>
<dbReference type="AlphaFoldDB" id="A0A9D4TMZ1"/>
<keyword evidence="8" id="KW-1185">Reference proteome</keyword>
<sequence>MAATAARGSWECDASRCAFIPDPVVGHPASKLCMVSNLVSWVLAGTVDYHFNLSRHFADPHMLVDAYGSWSVSLAIPPPQQHFGLAVVAGACQLKLALAAFNLLLPAYPLDEGRIFADLLLLAGLHTKLAARTTASVATVLGLGVLGVGVWRTQVLTIAIGAWMLCTTAQLWKTIQAGTVDQHPMFSFLAAQQAGEAGTALPAAGTGYSRYVGSGAV</sequence>
<dbReference type="EMBL" id="SIDB01000008">
    <property type="protein sequence ID" value="KAI3429752.1"/>
    <property type="molecule type" value="Genomic_DNA"/>
</dbReference>
<comment type="similarity">
    <text evidence="2">Belongs to the peptidase M50B family.</text>
</comment>
<evidence type="ECO:0000256" key="4">
    <source>
        <dbReference type="ARBA" id="ARBA00022801"/>
    </source>
</evidence>
<organism evidence="7 8">
    <name type="scientific">Chlorella vulgaris</name>
    <name type="common">Green alga</name>
    <dbReference type="NCBI Taxonomy" id="3077"/>
    <lineage>
        <taxon>Eukaryota</taxon>
        <taxon>Viridiplantae</taxon>
        <taxon>Chlorophyta</taxon>
        <taxon>core chlorophytes</taxon>
        <taxon>Trebouxiophyceae</taxon>
        <taxon>Chlorellales</taxon>
        <taxon>Chlorellaceae</taxon>
        <taxon>Chlorella clade</taxon>
        <taxon>Chlorella</taxon>
    </lineage>
</organism>
<comment type="caution">
    <text evidence="7">The sequence shown here is derived from an EMBL/GenBank/DDBJ whole genome shotgun (WGS) entry which is preliminary data.</text>
</comment>
<evidence type="ECO:0000256" key="6">
    <source>
        <dbReference type="ARBA" id="ARBA00023049"/>
    </source>
</evidence>
<evidence type="ECO:0000313" key="7">
    <source>
        <dbReference type="EMBL" id="KAI3429752.1"/>
    </source>
</evidence>
<evidence type="ECO:0000256" key="2">
    <source>
        <dbReference type="ARBA" id="ARBA00007931"/>
    </source>
</evidence>